<dbReference type="SMART" id="SM00729">
    <property type="entry name" value="Elp3"/>
    <property type="match status" value="1"/>
</dbReference>
<dbReference type="InterPro" id="IPR007197">
    <property type="entry name" value="rSAM"/>
</dbReference>
<dbReference type="SFLD" id="SFLDG01084">
    <property type="entry name" value="Uncharacterised_Radical_SAM_Su"/>
    <property type="match status" value="1"/>
</dbReference>
<dbReference type="SFLD" id="SFLDS00029">
    <property type="entry name" value="Radical_SAM"/>
    <property type="match status" value="1"/>
</dbReference>
<name>A0ABR9ZS77_9FIRM</name>
<dbReference type="CDD" id="cd01335">
    <property type="entry name" value="Radical_SAM"/>
    <property type="match status" value="1"/>
</dbReference>
<sequence length="302" mass="34474">MLENQKADLIKSKTILGSIKEGADTWFGLRYNMNLYRGCQHGCIYCDSRSTCYQMDALDHIYVKENALELLKKEIAGKRNKGTIGFGSMNDPYMPLEAQYKLTRGALEIIQMYRFPIHIITKSDLVVRDIDLIRKISAVYAAVSFTITTFDDKLASVLEPHAPVSSKRFEAMKKLSEAGIYTGVTLMPILPYINDTPDNIRQILFAAKANGAKYVIGALGLTLREGSRDYYYKKLEAHFPGLKSKYEHRYQLSYNVKPEQHKMLYKVFYETCSELGLATQMTFYSSKDTSDQFEQLTFNLDG</sequence>
<dbReference type="PROSITE" id="PS51918">
    <property type="entry name" value="RADICAL_SAM"/>
    <property type="match status" value="1"/>
</dbReference>
<feature type="domain" description="Radical SAM core" evidence="4">
    <location>
        <begin position="25"/>
        <end position="259"/>
    </location>
</feature>
<dbReference type="InterPro" id="IPR006638">
    <property type="entry name" value="Elp3/MiaA/NifB-like_rSAM"/>
</dbReference>
<reference evidence="5 6" key="1">
    <citation type="submission" date="2020-11" db="EMBL/GenBank/DDBJ databases">
        <title>Fusibacter basophilias sp. nov.</title>
        <authorList>
            <person name="Qiu D."/>
        </authorList>
    </citation>
    <scope>NUCLEOTIDE SEQUENCE [LARGE SCALE GENOMIC DNA]</scope>
    <source>
        <strain evidence="5 6">Q10-2</strain>
    </source>
</reference>
<gene>
    <name evidence="5" type="ORF">ISU02_09270</name>
</gene>
<evidence type="ECO:0000256" key="2">
    <source>
        <dbReference type="ARBA" id="ARBA00023004"/>
    </source>
</evidence>
<organism evidence="5 6">
    <name type="scientific">Fusibacter ferrireducens</name>
    <dbReference type="NCBI Taxonomy" id="2785058"/>
    <lineage>
        <taxon>Bacteria</taxon>
        <taxon>Bacillati</taxon>
        <taxon>Bacillota</taxon>
        <taxon>Clostridia</taxon>
        <taxon>Eubacteriales</taxon>
        <taxon>Eubacteriales Family XII. Incertae Sedis</taxon>
        <taxon>Fusibacter</taxon>
    </lineage>
</organism>
<protein>
    <submittedName>
        <fullName evidence="5">Radical SAM protein</fullName>
    </submittedName>
</protein>
<dbReference type="InterPro" id="IPR058240">
    <property type="entry name" value="rSAM_sf"/>
</dbReference>
<evidence type="ECO:0000313" key="6">
    <source>
        <dbReference type="Proteomes" id="UP000614200"/>
    </source>
</evidence>
<keyword evidence="3" id="KW-0411">Iron-sulfur</keyword>
<dbReference type="InterPro" id="IPR040086">
    <property type="entry name" value="MJ0683-like"/>
</dbReference>
<comment type="caution">
    <text evidence="5">The sequence shown here is derived from an EMBL/GenBank/DDBJ whole genome shotgun (WGS) entry which is preliminary data.</text>
</comment>
<keyword evidence="2" id="KW-0408">Iron</keyword>
<evidence type="ECO:0000313" key="5">
    <source>
        <dbReference type="EMBL" id="MBF4693310.1"/>
    </source>
</evidence>
<dbReference type="Pfam" id="PF04055">
    <property type="entry name" value="Radical_SAM"/>
    <property type="match status" value="1"/>
</dbReference>
<dbReference type="PANTHER" id="PTHR43432:SF5">
    <property type="entry name" value="ELP3_MIAA_NIFB-LIKE RADICAL SAM CORE DOMAIN-CONTAINING PROTEIN"/>
    <property type="match status" value="1"/>
</dbReference>
<keyword evidence="1" id="KW-0479">Metal-binding</keyword>
<keyword evidence="6" id="KW-1185">Reference proteome</keyword>
<evidence type="ECO:0000259" key="4">
    <source>
        <dbReference type="PROSITE" id="PS51918"/>
    </source>
</evidence>
<dbReference type="PANTHER" id="PTHR43432">
    <property type="entry name" value="SLR0285 PROTEIN"/>
    <property type="match status" value="1"/>
</dbReference>
<dbReference type="SUPFAM" id="SSF102114">
    <property type="entry name" value="Radical SAM enzymes"/>
    <property type="match status" value="1"/>
</dbReference>
<evidence type="ECO:0000256" key="3">
    <source>
        <dbReference type="ARBA" id="ARBA00023014"/>
    </source>
</evidence>
<dbReference type="Gene3D" id="3.80.30.30">
    <property type="match status" value="1"/>
</dbReference>
<evidence type="ECO:0000256" key="1">
    <source>
        <dbReference type="ARBA" id="ARBA00022723"/>
    </source>
</evidence>
<accession>A0ABR9ZS77</accession>
<dbReference type="EMBL" id="JADKNH010000005">
    <property type="protein sequence ID" value="MBF4693310.1"/>
    <property type="molecule type" value="Genomic_DNA"/>
</dbReference>
<dbReference type="RefSeq" id="WP_194701552.1">
    <property type="nucleotide sequence ID" value="NZ_JADKNH010000005.1"/>
</dbReference>
<dbReference type="Proteomes" id="UP000614200">
    <property type="component" value="Unassembled WGS sequence"/>
</dbReference>
<proteinExistence type="predicted"/>